<evidence type="ECO:0000313" key="8">
    <source>
        <dbReference type="Proteomes" id="UP000231701"/>
    </source>
</evidence>
<dbReference type="Proteomes" id="UP000231701">
    <property type="component" value="Chromosome"/>
</dbReference>
<keyword evidence="1 3" id="KW-0807">Transducer</keyword>
<keyword evidence="4" id="KW-0472">Membrane</keyword>
<keyword evidence="8" id="KW-1185">Reference proteome</keyword>
<feature type="transmembrane region" description="Helical" evidence="4">
    <location>
        <begin position="17"/>
        <end position="36"/>
    </location>
</feature>
<organism evidence="7 8">
    <name type="scientific">Mariprofundus aestuarium</name>
    <dbReference type="NCBI Taxonomy" id="1921086"/>
    <lineage>
        <taxon>Bacteria</taxon>
        <taxon>Pseudomonadati</taxon>
        <taxon>Pseudomonadota</taxon>
        <taxon>Candidatius Mariprofundia</taxon>
        <taxon>Mariprofundales</taxon>
        <taxon>Mariprofundaceae</taxon>
        <taxon>Mariprofundus</taxon>
    </lineage>
</organism>
<sequence>MKFITTFIGNLGINTKLSMLLGLPMLGILILAIMMASSKWDEVDRLHLLEASSVLNVKVGNLMHEMQKERSASAGFLASKGAKFSSILRSQRTETDRALEELNEYADNLDYAALTDEGVAALKAYKSNLGNLSSKRSQVDALNVTAEEQRAWYKKINGDGLHVVAMGVQSAYDPELTVSADLSLMSAGYLTFLSMKELAATERDTLTSVFSADVIEQKEHDELVTLIGEQHVYERLFTEIGEDAFAEVFHNSMREPAVTSALAEVERLQELARRKHGDFGVDPEQWFKVMTQKIAGLHKTESYIGDDLVEEAEAMASESLNQLWKIVFIVALLMVFNLLQGVTTARGIIHSLRETMNVLQAMAEGDLTQRVKEQSKDEVGQMNGYLSNALDGLQATIAAISANSQTLSGAAEELTSVSQQMGANAEETSAQAGVVAGASETISSNVQTVASGIEELSATTREIAGNAAEAAKVALSAVETADSANATVSKLNVSSTEIGEIINAINSIAQQTKLLALNATIEAARAGEAGKGFAVVANEVKDLAMETGKASDDIAKKIEVIQSDTTEAVEAINKINEVIAQVNEYQSTIASAVEEQSATAGEISRNVADVAQGSGEITHNIAGVAEAAQSTSTGANDTLQASAELSRMAAELQQHVAKFRLA</sequence>
<dbReference type="Pfam" id="PF00015">
    <property type="entry name" value="MCPsignal"/>
    <property type="match status" value="1"/>
</dbReference>
<protein>
    <submittedName>
        <fullName evidence="7">Methyl-accepting chemotaxis protein</fullName>
    </submittedName>
</protein>
<dbReference type="PROSITE" id="PS50885">
    <property type="entry name" value="HAMP"/>
    <property type="match status" value="1"/>
</dbReference>
<dbReference type="Pfam" id="PF08376">
    <property type="entry name" value="NIT"/>
    <property type="match status" value="1"/>
</dbReference>
<name>A0A2K8KVF2_MARES</name>
<dbReference type="Gene3D" id="1.10.287.950">
    <property type="entry name" value="Methyl-accepting chemotaxis protein"/>
    <property type="match status" value="1"/>
</dbReference>
<reference evidence="7 8" key="1">
    <citation type="submission" date="2016-12" db="EMBL/GenBank/DDBJ databases">
        <title>Isolation and genomic insights into novel planktonic Zetaproteobacteria from stratified waters of the Chesapeake Bay.</title>
        <authorList>
            <person name="McAllister S.M."/>
            <person name="Kato S."/>
            <person name="Chan C.S."/>
            <person name="Chiu B.K."/>
            <person name="Field E.K."/>
        </authorList>
    </citation>
    <scope>NUCLEOTIDE SEQUENCE [LARGE SCALE GENOMIC DNA]</scope>
    <source>
        <strain evidence="7 8">CP-5</strain>
    </source>
</reference>
<dbReference type="AlphaFoldDB" id="A0A2K8KVF2"/>
<dbReference type="GO" id="GO:0007165">
    <property type="term" value="P:signal transduction"/>
    <property type="evidence" value="ECO:0007669"/>
    <property type="project" value="UniProtKB-KW"/>
</dbReference>
<evidence type="ECO:0000256" key="4">
    <source>
        <dbReference type="SAM" id="Phobius"/>
    </source>
</evidence>
<feature type="domain" description="HAMP" evidence="6">
    <location>
        <begin position="346"/>
        <end position="398"/>
    </location>
</feature>
<feature type="domain" description="Methyl-accepting transducer" evidence="5">
    <location>
        <begin position="403"/>
        <end position="646"/>
    </location>
</feature>
<dbReference type="CDD" id="cd06225">
    <property type="entry name" value="HAMP"/>
    <property type="match status" value="1"/>
</dbReference>
<dbReference type="SMART" id="SM00304">
    <property type="entry name" value="HAMP"/>
    <property type="match status" value="2"/>
</dbReference>
<dbReference type="SUPFAM" id="SSF58104">
    <property type="entry name" value="Methyl-accepting chemotaxis protein (MCP) signaling domain"/>
    <property type="match status" value="1"/>
</dbReference>
<dbReference type="GO" id="GO:0016020">
    <property type="term" value="C:membrane"/>
    <property type="evidence" value="ECO:0007669"/>
    <property type="project" value="InterPro"/>
</dbReference>
<keyword evidence="4" id="KW-0812">Transmembrane</keyword>
<evidence type="ECO:0000256" key="1">
    <source>
        <dbReference type="ARBA" id="ARBA00023224"/>
    </source>
</evidence>
<dbReference type="InterPro" id="IPR003660">
    <property type="entry name" value="HAMP_dom"/>
</dbReference>
<gene>
    <name evidence="7" type="ORF">Ga0123461_0099</name>
</gene>
<dbReference type="Pfam" id="PF00672">
    <property type="entry name" value="HAMP"/>
    <property type="match status" value="1"/>
</dbReference>
<proteinExistence type="inferred from homology"/>
<dbReference type="InterPro" id="IPR004089">
    <property type="entry name" value="MCPsignal_dom"/>
</dbReference>
<evidence type="ECO:0000259" key="5">
    <source>
        <dbReference type="PROSITE" id="PS50111"/>
    </source>
</evidence>
<evidence type="ECO:0000259" key="6">
    <source>
        <dbReference type="PROSITE" id="PS50885"/>
    </source>
</evidence>
<accession>A0A2K8KVF2</accession>
<keyword evidence="4" id="KW-1133">Transmembrane helix</keyword>
<dbReference type="PROSITE" id="PS50111">
    <property type="entry name" value="CHEMOTAXIS_TRANSDUC_2"/>
    <property type="match status" value="1"/>
</dbReference>
<dbReference type="KEGG" id="maes:Ga0123461_0099"/>
<dbReference type="InterPro" id="IPR013587">
    <property type="entry name" value="Nitrate/nitrite_sensing"/>
</dbReference>
<dbReference type="SMART" id="SM00283">
    <property type="entry name" value="MA"/>
    <property type="match status" value="1"/>
</dbReference>
<evidence type="ECO:0000313" key="7">
    <source>
        <dbReference type="EMBL" id="ATX78552.1"/>
    </source>
</evidence>
<comment type="similarity">
    <text evidence="2">Belongs to the methyl-accepting chemotaxis (MCP) protein family.</text>
</comment>
<evidence type="ECO:0000256" key="2">
    <source>
        <dbReference type="ARBA" id="ARBA00029447"/>
    </source>
</evidence>
<evidence type="ECO:0000256" key="3">
    <source>
        <dbReference type="PROSITE-ProRule" id="PRU00284"/>
    </source>
</evidence>
<dbReference type="OrthoDB" id="5349256at2"/>
<dbReference type="PANTHER" id="PTHR32089">
    <property type="entry name" value="METHYL-ACCEPTING CHEMOTAXIS PROTEIN MCPB"/>
    <property type="match status" value="1"/>
</dbReference>
<dbReference type="PANTHER" id="PTHR32089:SF112">
    <property type="entry name" value="LYSOZYME-LIKE PROTEIN-RELATED"/>
    <property type="match status" value="1"/>
</dbReference>
<dbReference type="RefSeq" id="WP_100276548.1">
    <property type="nucleotide sequence ID" value="NZ_CP018799.1"/>
</dbReference>
<dbReference type="EMBL" id="CP018799">
    <property type="protein sequence ID" value="ATX78552.1"/>
    <property type="molecule type" value="Genomic_DNA"/>
</dbReference>